<dbReference type="GO" id="GO:0048471">
    <property type="term" value="C:perinuclear region of cytoplasm"/>
    <property type="evidence" value="ECO:0007669"/>
    <property type="project" value="TreeGrafter"/>
</dbReference>
<sequence length="1304" mass="140803">MFHCLARYLASERGVFAEDENEIPVFFVASAYSELLELEPGAAVGLEPFAGLGLLGPSKTAKKATELASGGASPSPSQATPASRRGLNAEESCDESMQGTQEVDSPPLRLWVLCRTLWFDPGLCVLGPKTSERRRRQLHVRATELGRKSSGRGQADQHHPSSVLDVPAERSSIFSLLLHEILSCRAHFWELFLRLLSQTFRQCFIDLRSDAVVARLLKELLQQASTAAAKAMSSNIEDDFFDLDDGFALPPPMIDFDFDALPGTAKEALKNEDPFGAAAPPPTARRIGGPYCSPALPLSAGTAAGNGGGFWQEQRLRCGGGGKRRKSNRNWDASLVALSELREAFELLPPGPGAAAGAPSPAASGTAASALRADASALRVEVESILSAATAAAAAAAVAAAAPPAAVSCDGCISREPLLFSSGGRLRAVRVGRRRVAERCRHSRLDSRLDLSEAACWEQWPQWEKHCQFEVLAHIHTTSYGKPDYQGSPHVIGPHDAEFRRVRTRYIGASMAGTARMLCKSRLKVLQPQPGLCNPISSSQTDPLYVNCLKELFEALPTMGRCALRGEVIRASNHLDTRNVPAEWGLAVCVCERQGKGRMLLFGRCVETLAFDGADQLACSCRQFELAVPALVGTPLLLQFPDSVLVNRVPVRRHGTCSLVPFAVKTYVHGSARILRQIIEPPEHFVYNGEARAASWEEEEACPPDACPLDTRQHSKEAQNTCCSGVQGGEECTQINHQLLLPGDVSLERRASYPVSWTFADQQDQQVPSATVVFTQSVNSEVDSRQEPDGTSFEFEKFVQTRAGPGRAMAAALAPDLRKRIEIMADHIARNGVDFESTVKQKNASNPQFAFLYSGEGSEYYQQVLFAHRTPVVPPPAPAPVPAPVPAQVPIPAYAASGGSLATLLRGGQVEVFPSSAAAPVAAPPSAPVMVDVAVSQEVLRRWKEPQVLALTPEVERQLAGVLGSLESMASRDAIRNGRLWIECNSALGPHIAGHVMRRVVFLSTCAHRLHVLYLVHDVLQTEAARKEAQQPLIRAFKPFLPWILRPCYQLALSQGGEDVNRVLRLLQLWVDRLIVSTQEAEEIKAIASVLELPSLAAVPVPAQSSSAPRPGFQGNSTPSGIPPSGMTMRGSAAPNFGWPLGAGGLASQVLGLAGLPARTLQGYRPQMLGARGGPQTPETVPVGVLATMLVQLSKTIKKLDFIRYKPLDPALTPQMLPPMEPPAPRLLQRVEDFYEDLKDEERQPSSSRSRSRSRSKNSSRSSRSAKSRRDRSRSRDGQRAQPGGFGGFGGPAAGMNAVPPPLD</sequence>
<dbReference type="Pfam" id="PF01805">
    <property type="entry name" value="Surp"/>
    <property type="match status" value="1"/>
</dbReference>
<dbReference type="InterPro" id="IPR000061">
    <property type="entry name" value="Surp"/>
</dbReference>
<dbReference type="InterPro" id="IPR006569">
    <property type="entry name" value="CID_dom"/>
</dbReference>
<dbReference type="EMBL" id="CAJNNV010024229">
    <property type="protein sequence ID" value="CAE8609052.1"/>
    <property type="molecule type" value="Genomic_DNA"/>
</dbReference>
<feature type="compositionally biased region" description="Basic residues" evidence="1">
    <location>
        <begin position="1250"/>
        <end position="1273"/>
    </location>
</feature>
<organism evidence="4 5">
    <name type="scientific">Polarella glacialis</name>
    <name type="common">Dinoflagellate</name>
    <dbReference type="NCBI Taxonomy" id="89957"/>
    <lineage>
        <taxon>Eukaryota</taxon>
        <taxon>Sar</taxon>
        <taxon>Alveolata</taxon>
        <taxon>Dinophyceae</taxon>
        <taxon>Suessiales</taxon>
        <taxon>Suessiaceae</taxon>
        <taxon>Polarella</taxon>
    </lineage>
</organism>
<name>A0A813F454_POLGL</name>
<feature type="domain" description="CID" evidence="3">
    <location>
        <begin position="951"/>
        <end position="1095"/>
    </location>
</feature>
<dbReference type="PANTHER" id="PTHR12323:SF0">
    <property type="entry name" value="CALCIUM HOMEOSTASIS ENDOPLASMIC RETICULUM PROTEIN"/>
    <property type="match status" value="1"/>
</dbReference>
<evidence type="ECO:0000313" key="4">
    <source>
        <dbReference type="EMBL" id="CAE8609052.1"/>
    </source>
</evidence>
<dbReference type="PROSITE" id="PS50128">
    <property type="entry name" value="SURP"/>
    <property type="match status" value="1"/>
</dbReference>
<dbReference type="GO" id="GO:0006874">
    <property type="term" value="P:intracellular calcium ion homeostasis"/>
    <property type="evidence" value="ECO:0007669"/>
    <property type="project" value="TreeGrafter"/>
</dbReference>
<dbReference type="PANTHER" id="PTHR12323">
    <property type="entry name" value="SR-RELATED CTD ASSOCIATED FACTOR 6"/>
    <property type="match status" value="1"/>
</dbReference>
<dbReference type="GO" id="GO:0006396">
    <property type="term" value="P:RNA processing"/>
    <property type="evidence" value="ECO:0007669"/>
    <property type="project" value="InterPro"/>
</dbReference>
<dbReference type="PROSITE" id="PS51391">
    <property type="entry name" value="CID"/>
    <property type="match status" value="1"/>
</dbReference>
<feature type="region of interest" description="Disordered" evidence="1">
    <location>
        <begin position="1104"/>
        <end position="1129"/>
    </location>
</feature>
<protein>
    <submittedName>
        <fullName evidence="4">Uncharacterized protein</fullName>
    </submittedName>
</protein>
<dbReference type="SMART" id="SM00648">
    <property type="entry name" value="SWAP"/>
    <property type="match status" value="1"/>
</dbReference>
<dbReference type="Proteomes" id="UP000654075">
    <property type="component" value="Unassembled WGS sequence"/>
</dbReference>
<evidence type="ECO:0000256" key="1">
    <source>
        <dbReference type="SAM" id="MobiDB-lite"/>
    </source>
</evidence>
<evidence type="ECO:0000259" key="2">
    <source>
        <dbReference type="PROSITE" id="PS50128"/>
    </source>
</evidence>
<feature type="compositionally biased region" description="Gly residues" evidence="1">
    <location>
        <begin position="1284"/>
        <end position="1293"/>
    </location>
</feature>
<dbReference type="InterPro" id="IPR008942">
    <property type="entry name" value="ENTH_VHS"/>
</dbReference>
<evidence type="ECO:0000313" key="5">
    <source>
        <dbReference type="Proteomes" id="UP000654075"/>
    </source>
</evidence>
<comment type="caution">
    <text evidence="4">The sequence shown here is derived from an EMBL/GenBank/DDBJ whole genome shotgun (WGS) entry which is preliminary data.</text>
</comment>
<dbReference type="SUPFAM" id="SSF109905">
    <property type="entry name" value="Surp module (SWAP domain)"/>
    <property type="match status" value="1"/>
</dbReference>
<dbReference type="OrthoDB" id="21470at2759"/>
<feature type="domain" description="SURP motif" evidence="2">
    <location>
        <begin position="820"/>
        <end position="862"/>
    </location>
</feature>
<keyword evidence="5" id="KW-1185">Reference proteome</keyword>
<feature type="compositionally biased region" description="Low complexity" evidence="1">
    <location>
        <begin position="68"/>
        <end position="83"/>
    </location>
</feature>
<dbReference type="Pfam" id="PF04818">
    <property type="entry name" value="CID"/>
    <property type="match status" value="1"/>
</dbReference>
<reference evidence="4" key="1">
    <citation type="submission" date="2021-02" db="EMBL/GenBank/DDBJ databases">
        <authorList>
            <person name="Dougan E. K."/>
            <person name="Rhodes N."/>
            <person name="Thang M."/>
            <person name="Chan C."/>
        </authorList>
    </citation>
    <scope>NUCLEOTIDE SEQUENCE</scope>
</reference>
<dbReference type="Gene3D" id="1.10.10.790">
    <property type="entry name" value="Surp module"/>
    <property type="match status" value="1"/>
</dbReference>
<feature type="region of interest" description="Disordered" evidence="1">
    <location>
        <begin position="1238"/>
        <end position="1304"/>
    </location>
</feature>
<feature type="region of interest" description="Disordered" evidence="1">
    <location>
        <begin position="65"/>
        <end position="101"/>
    </location>
</feature>
<dbReference type="InterPro" id="IPR035967">
    <property type="entry name" value="SWAP/Surp_sf"/>
</dbReference>
<evidence type="ECO:0000259" key="3">
    <source>
        <dbReference type="PROSITE" id="PS51391"/>
    </source>
</evidence>
<proteinExistence type="predicted"/>
<accession>A0A813F454</accession>
<feature type="region of interest" description="Disordered" evidence="1">
    <location>
        <begin position="142"/>
        <end position="162"/>
    </location>
</feature>
<dbReference type="Gene3D" id="1.25.40.90">
    <property type="match status" value="1"/>
</dbReference>
<dbReference type="GO" id="GO:0003723">
    <property type="term" value="F:RNA binding"/>
    <property type="evidence" value="ECO:0007669"/>
    <property type="project" value="InterPro"/>
</dbReference>
<gene>
    <name evidence="4" type="ORF">PGLA1383_LOCUS26879</name>
</gene>